<name>W6TK40_9SPIR</name>
<proteinExistence type="predicted"/>
<sequence>MFSLLLEGMVGSVLGFNVNSKKSDVGKYFKTVQGTVEGVKTGLNKIVADMKKESNPNSAATETAVNKLVSETLDKIIEGAKTVSEAIGDASDFIGNVAAGGGNNAAWGRRRKGEWC</sequence>
<evidence type="ECO:0000313" key="9">
    <source>
        <dbReference type="EMBL" id="ETZ17574.1"/>
    </source>
</evidence>
<dbReference type="EMBL" id="AZIT01000030">
    <property type="protein sequence ID" value="ETZ17574.1"/>
    <property type="molecule type" value="Genomic_DNA"/>
</dbReference>
<evidence type="ECO:0000256" key="2">
    <source>
        <dbReference type="ARBA" id="ARBA00004459"/>
    </source>
</evidence>
<organism evidence="9 10">
    <name type="scientific">Borrelia duttonii CR2A</name>
    <dbReference type="NCBI Taxonomy" id="1432657"/>
    <lineage>
        <taxon>Bacteria</taxon>
        <taxon>Pseudomonadati</taxon>
        <taxon>Spirochaetota</taxon>
        <taxon>Spirochaetia</taxon>
        <taxon>Spirochaetales</taxon>
        <taxon>Borreliaceae</taxon>
        <taxon>Borrelia</taxon>
    </lineage>
</organism>
<comment type="function">
    <text evidence="1 8">The Vlp and Vsp proteins are antigenically distinct proteins, only one vlp or vsp gene is transcriptionally active at any one time. Switching between these genes is a mechanism of host immune response evasion.</text>
</comment>
<keyword evidence="5 8" id="KW-0564">Palmitate</keyword>
<evidence type="ECO:0000256" key="1">
    <source>
        <dbReference type="ARBA" id="ARBA00003932"/>
    </source>
</evidence>
<dbReference type="Pfam" id="PF00921">
    <property type="entry name" value="Lipoprotein_2"/>
    <property type="match status" value="1"/>
</dbReference>
<accession>W6TK40</accession>
<comment type="subcellular location">
    <subcellularLocation>
        <location evidence="2 8">Cell outer membrane</location>
        <topology evidence="2 8">Lipid-anchor</topology>
    </subcellularLocation>
</comment>
<evidence type="ECO:0000256" key="6">
    <source>
        <dbReference type="ARBA" id="ARBA00023237"/>
    </source>
</evidence>
<dbReference type="GO" id="GO:0009279">
    <property type="term" value="C:cell outer membrane"/>
    <property type="evidence" value="ECO:0007669"/>
    <property type="project" value="UniProtKB-SubCell"/>
</dbReference>
<feature type="non-terminal residue" evidence="9">
    <location>
        <position position="116"/>
    </location>
</feature>
<dbReference type="InterPro" id="IPR000680">
    <property type="entry name" value="Borrelia_lipo"/>
</dbReference>
<evidence type="ECO:0000256" key="7">
    <source>
        <dbReference type="ARBA" id="ARBA00023288"/>
    </source>
</evidence>
<dbReference type="Proteomes" id="UP000019148">
    <property type="component" value="Unassembled WGS sequence"/>
</dbReference>
<gene>
    <name evidence="9" type="ORF">BDCR2A_01499</name>
</gene>
<evidence type="ECO:0000313" key="10">
    <source>
        <dbReference type="Proteomes" id="UP000019148"/>
    </source>
</evidence>
<keyword evidence="7 8" id="KW-0449">Lipoprotein</keyword>
<protein>
    <recommendedName>
        <fullName evidence="8">Variable large protein</fullName>
    </recommendedName>
</protein>
<evidence type="ECO:0000256" key="5">
    <source>
        <dbReference type="ARBA" id="ARBA00023139"/>
    </source>
</evidence>
<keyword evidence="6 8" id="KW-0998">Cell outer membrane</keyword>
<dbReference type="SUPFAM" id="SSF74748">
    <property type="entry name" value="Variable surface antigen VlsE"/>
    <property type="match status" value="1"/>
</dbReference>
<evidence type="ECO:0000256" key="4">
    <source>
        <dbReference type="ARBA" id="ARBA00023136"/>
    </source>
</evidence>
<keyword evidence="4 8" id="KW-0472">Membrane</keyword>
<reference evidence="9 10" key="1">
    <citation type="submission" date="2013-12" db="EMBL/GenBank/DDBJ databases">
        <title>Comparative genomics of relapsing fever spirochetes.</title>
        <authorList>
            <person name="Schwan T.G."/>
            <person name="Raffel S.J."/>
            <person name="Porcella S.F."/>
        </authorList>
    </citation>
    <scope>NUCLEOTIDE SEQUENCE [LARGE SCALE GENOMIC DNA]</scope>
    <source>
        <strain evidence="9 10">CR2A</strain>
    </source>
</reference>
<evidence type="ECO:0000256" key="8">
    <source>
        <dbReference type="RuleBase" id="RU363105"/>
    </source>
</evidence>
<keyword evidence="3" id="KW-0732">Signal</keyword>
<dbReference type="AlphaFoldDB" id="W6TK40"/>
<evidence type="ECO:0000256" key="3">
    <source>
        <dbReference type="ARBA" id="ARBA00022729"/>
    </source>
</evidence>
<comment type="caution">
    <text evidence="9">The sequence shown here is derived from an EMBL/GenBank/DDBJ whole genome shotgun (WGS) entry which is preliminary data.</text>
</comment>